<evidence type="ECO:0000256" key="3">
    <source>
        <dbReference type="SAM" id="Phobius"/>
    </source>
</evidence>
<dbReference type="PROSITE" id="PS50240">
    <property type="entry name" value="TRYPSIN_DOM"/>
    <property type="match status" value="1"/>
</dbReference>
<dbReference type="Pfam" id="PF00089">
    <property type="entry name" value="Trypsin"/>
    <property type="match status" value="1"/>
</dbReference>
<dbReference type="InterPro" id="IPR001254">
    <property type="entry name" value="Trypsin_dom"/>
</dbReference>
<evidence type="ECO:0000259" key="4">
    <source>
        <dbReference type="PROSITE" id="PS50240"/>
    </source>
</evidence>
<organism evidence="5">
    <name type="scientific">Arion vulgaris</name>
    <dbReference type="NCBI Taxonomy" id="1028688"/>
    <lineage>
        <taxon>Eukaryota</taxon>
        <taxon>Metazoa</taxon>
        <taxon>Spiralia</taxon>
        <taxon>Lophotrochozoa</taxon>
        <taxon>Mollusca</taxon>
        <taxon>Gastropoda</taxon>
        <taxon>Heterobranchia</taxon>
        <taxon>Euthyneura</taxon>
        <taxon>Panpulmonata</taxon>
        <taxon>Eupulmonata</taxon>
        <taxon>Stylommatophora</taxon>
        <taxon>Helicina</taxon>
        <taxon>Arionoidea</taxon>
        <taxon>Arionidae</taxon>
        <taxon>Arion</taxon>
    </lineage>
</organism>
<dbReference type="FunFam" id="2.40.10.10:FF:000068">
    <property type="entry name" value="transmembrane protease serine 2"/>
    <property type="match status" value="1"/>
</dbReference>
<evidence type="ECO:0000313" key="5">
    <source>
        <dbReference type="EMBL" id="CEK48974.1"/>
    </source>
</evidence>
<dbReference type="GO" id="GO:0006508">
    <property type="term" value="P:proteolysis"/>
    <property type="evidence" value="ECO:0007669"/>
    <property type="project" value="InterPro"/>
</dbReference>
<feature type="transmembrane region" description="Helical" evidence="3">
    <location>
        <begin position="24"/>
        <end position="49"/>
    </location>
</feature>
<gene>
    <name evidence="5" type="primary">ORF5895</name>
</gene>
<name>A0A0B6XYL2_9EUPU</name>
<dbReference type="Gene3D" id="2.40.10.10">
    <property type="entry name" value="Trypsin-like serine proteases"/>
    <property type="match status" value="1"/>
</dbReference>
<feature type="non-terminal residue" evidence="5">
    <location>
        <position position="1"/>
    </location>
</feature>
<accession>A0A0B6XYL2</accession>
<feature type="domain" description="Peptidase S1" evidence="4">
    <location>
        <begin position="64"/>
        <end position="312"/>
    </location>
</feature>
<protein>
    <recommendedName>
        <fullName evidence="4">Peptidase S1 domain-containing protein</fullName>
    </recommendedName>
</protein>
<dbReference type="InterPro" id="IPR051487">
    <property type="entry name" value="Ser/Thr_Proteases_Immune/Dev"/>
</dbReference>
<dbReference type="GO" id="GO:0004252">
    <property type="term" value="F:serine-type endopeptidase activity"/>
    <property type="evidence" value="ECO:0007669"/>
    <property type="project" value="InterPro"/>
</dbReference>
<dbReference type="PANTHER" id="PTHR24256">
    <property type="entry name" value="TRYPTASE-RELATED"/>
    <property type="match status" value="1"/>
</dbReference>
<reference evidence="5" key="1">
    <citation type="submission" date="2014-12" db="EMBL/GenBank/DDBJ databases">
        <title>Insight into the proteome of Arion vulgaris.</title>
        <authorList>
            <person name="Aradska J."/>
            <person name="Bulat T."/>
            <person name="Smidak R."/>
            <person name="Sarate P."/>
            <person name="Gangsoo J."/>
            <person name="Sialana F."/>
            <person name="Bilban M."/>
            <person name="Lubec G."/>
        </authorList>
    </citation>
    <scope>NUCLEOTIDE SEQUENCE</scope>
    <source>
        <tissue evidence="5">Skin</tissue>
    </source>
</reference>
<keyword evidence="3" id="KW-0472">Membrane</keyword>
<evidence type="ECO:0000256" key="2">
    <source>
        <dbReference type="ARBA" id="ARBA00024195"/>
    </source>
</evidence>
<dbReference type="InterPro" id="IPR009003">
    <property type="entry name" value="Peptidase_S1_PA"/>
</dbReference>
<dbReference type="SUPFAM" id="SSF50494">
    <property type="entry name" value="Trypsin-like serine proteases"/>
    <property type="match status" value="1"/>
</dbReference>
<dbReference type="AlphaFoldDB" id="A0A0B6XYL2"/>
<dbReference type="EMBL" id="HACG01002109">
    <property type="protein sequence ID" value="CEK48974.1"/>
    <property type="molecule type" value="Transcribed_RNA"/>
</dbReference>
<keyword evidence="3" id="KW-1133">Transmembrane helix</keyword>
<keyword evidence="1" id="KW-1015">Disulfide bond</keyword>
<proteinExistence type="inferred from homology"/>
<keyword evidence="3" id="KW-0812">Transmembrane</keyword>
<dbReference type="SMART" id="SM00020">
    <property type="entry name" value="Tryp_SPc"/>
    <property type="match status" value="1"/>
</dbReference>
<evidence type="ECO:0000256" key="1">
    <source>
        <dbReference type="ARBA" id="ARBA00023157"/>
    </source>
</evidence>
<dbReference type="InterPro" id="IPR043504">
    <property type="entry name" value="Peptidase_S1_PA_chymotrypsin"/>
</dbReference>
<sequence>FESVCAPTSRYLVWYSQTSTSRNFMMTINVVVLALFGVVVSMTTVAVLGSGLSADNFPRIQPRVIGGAEVLDRCRPPYNYIVALQFTSTSGPFTFCSGVLLTDSVVVTSGYCALQISLLGENPIDVVLGERDMLMRDVAEQRISVESYKFHPGYNATTYDNNIALIRLSTKATFSSCVMPAVKVETDTAACDDLDQSCLIAGWGPYAETGKPTNSRLPRYASVTVFGDLVTSLWSRFLQGQDPPVGSLYAEAINPKMKACFFDWGGIVSCLRNGKYALRGVIGEHNCNTDVSLPILVTNIEHFQTWIDRCVNNWTLC</sequence>
<comment type="similarity">
    <text evidence="2">Belongs to the peptidase S1 family. CLIP subfamily.</text>
</comment>